<comment type="caution">
    <text evidence="2">The sequence shown here is derived from an EMBL/GenBank/DDBJ whole genome shotgun (WGS) entry which is preliminary data.</text>
</comment>
<accession>A0AAD3D7X9</accession>
<evidence type="ECO:0000256" key="1">
    <source>
        <dbReference type="SAM" id="MobiDB-lite"/>
    </source>
</evidence>
<dbReference type="Proteomes" id="UP001054902">
    <property type="component" value="Unassembled WGS sequence"/>
</dbReference>
<proteinExistence type="predicted"/>
<keyword evidence="3" id="KW-1185">Reference proteome</keyword>
<protein>
    <submittedName>
        <fullName evidence="2">Uncharacterized protein</fullName>
    </submittedName>
</protein>
<dbReference type="InterPro" id="IPR028994">
    <property type="entry name" value="Integrin_alpha_N"/>
</dbReference>
<feature type="region of interest" description="Disordered" evidence="1">
    <location>
        <begin position="1"/>
        <end position="54"/>
    </location>
</feature>
<feature type="compositionally biased region" description="Basic and acidic residues" evidence="1">
    <location>
        <begin position="15"/>
        <end position="32"/>
    </location>
</feature>
<evidence type="ECO:0000313" key="2">
    <source>
        <dbReference type="EMBL" id="GFH59577.1"/>
    </source>
</evidence>
<sequence length="762" mass="84495">MAIFKKGNGGIFSSDNDRMTKKNGGENMKDEQLLVPFSEEEEVPARSGGGGKSDVIRMSEEKNELNANGPYLPLITVYKRVSGAYVPYGTINDFTTDSSLFADDAMTEIDVSGDGTTIAIAQVFKNRSTVGTTPQSTIKVYQAPAIGDTSLTWSYIATPYEGDAGGGGLLPGLKVSLNYSGDHLLVGERYFNESRGKVSLFTKNDSAFVYGLFWYTYGDTPGLEFGSSVKIARDGSCFVYGAVGVDSVKGAAYVYCKNNNGAWQPETTMNGNEVGSNYGFSIAITVAGDKKVVSIGAILHDSDNMENVGIVQVFCKIGDGSWFQLGSNIAGERGLSFENYHIGDTYGFSISLGDVQQEANTIRVAIGAPNNDKDDGGKEEYYHGHVELYEIVVTNSISNNDWVQIAYDIDGFESGDSSGSSVTMNYEYKPAETETFVVDHLNDLGLNDPQHSKGCTPFFQLQSDYDGRVAQEVNSVVSEDMASKFASYVHDLEAFAEHRKEFVPPVHNVMKTIKKSSPKDIPEICKLLRYPEGSIDTLFKNSELSHSSSMGYMEPLFPPMRHPRFCFEREKYILSLEYLVHDFEAMCNALKPHSKVVMIDMGTDLARENGPVIKLLDLYSKFGFEFDHIYGFDIKFTDPVTVYGEQLPEKYMASFHWINVAVDADPESKMNPLKSILSQFDEDDFIVVKLDIDHAPTEVPLAHQIYNSDDLLAKIDHFYFEQHVNMEEMAPAWQESMEGTVKESMELFHGLRSKGVASHFWI</sequence>
<organism evidence="2 3">
    <name type="scientific">Chaetoceros tenuissimus</name>
    <dbReference type="NCBI Taxonomy" id="426638"/>
    <lineage>
        <taxon>Eukaryota</taxon>
        <taxon>Sar</taxon>
        <taxon>Stramenopiles</taxon>
        <taxon>Ochrophyta</taxon>
        <taxon>Bacillariophyta</taxon>
        <taxon>Coscinodiscophyceae</taxon>
        <taxon>Chaetocerotophycidae</taxon>
        <taxon>Chaetocerotales</taxon>
        <taxon>Chaetocerotaceae</taxon>
        <taxon>Chaetoceros</taxon>
    </lineage>
</organism>
<gene>
    <name evidence="2" type="ORF">CTEN210_16053</name>
</gene>
<dbReference type="AlphaFoldDB" id="A0AAD3D7X9"/>
<evidence type="ECO:0000313" key="3">
    <source>
        <dbReference type="Proteomes" id="UP001054902"/>
    </source>
</evidence>
<dbReference type="PANTHER" id="PTHR36220:SF1">
    <property type="entry name" value="GAMMA TUBULIN COMPLEX COMPONENT C-TERMINAL DOMAIN-CONTAINING PROTEIN"/>
    <property type="match status" value="1"/>
</dbReference>
<dbReference type="EMBL" id="BLLK01000069">
    <property type="protein sequence ID" value="GFH59577.1"/>
    <property type="molecule type" value="Genomic_DNA"/>
</dbReference>
<name>A0AAD3D7X9_9STRA</name>
<dbReference type="PANTHER" id="PTHR36220">
    <property type="entry name" value="UNNAMED PRODUCT"/>
    <property type="match status" value="1"/>
</dbReference>
<reference evidence="2 3" key="1">
    <citation type="journal article" date="2021" name="Sci. Rep.">
        <title>The genome of the diatom Chaetoceros tenuissimus carries an ancient integrated fragment of an extant virus.</title>
        <authorList>
            <person name="Hongo Y."/>
            <person name="Kimura K."/>
            <person name="Takaki Y."/>
            <person name="Yoshida Y."/>
            <person name="Baba S."/>
            <person name="Kobayashi G."/>
            <person name="Nagasaki K."/>
            <person name="Hano T."/>
            <person name="Tomaru Y."/>
        </authorList>
    </citation>
    <scope>NUCLEOTIDE SEQUENCE [LARGE SCALE GENOMIC DNA]</scope>
    <source>
        <strain evidence="2 3">NIES-3715</strain>
    </source>
</reference>
<dbReference type="Gene3D" id="2.130.10.130">
    <property type="entry name" value="Integrin alpha, N-terminal"/>
    <property type="match status" value="1"/>
</dbReference>